<name>A0A1J1IRX9_9DIPT</name>
<dbReference type="Proteomes" id="UP000183832">
    <property type="component" value="Unassembled WGS sequence"/>
</dbReference>
<feature type="region of interest" description="Disordered" evidence="1">
    <location>
        <begin position="72"/>
        <end position="93"/>
    </location>
</feature>
<feature type="compositionally biased region" description="Basic and acidic residues" evidence="1">
    <location>
        <begin position="80"/>
        <end position="93"/>
    </location>
</feature>
<reference evidence="2 3" key="1">
    <citation type="submission" date="2015-04" db="EMBL/GenBank/DDBJ databases">
        <authorList>
            <person name="Syromyatnikov M.Y."/>
            <person name="Popov V.N."/>
        </authorList>
    </citation>
    <scope>NUCLEOTIDE SEQUENCE [LARGE SCALE GENOMIC DNA]</scope>
</reference>
<dbReference type="AlphaFoldDB" id="A0A1J1IRX9"/>
<dbReference type="EMBL" id="CVRI01000059">
    <property type="protein sequence ID" value="CRL02987.1"/>
    <property type="molecule type" value="Genomic_DNA"/>
</dbReference>
<organism evidence="2 3">
    <name type="scientific">Clunio marinus</name>
    <dbReference type="NCBI Taxonomy" id="568069"/>
    <lineage>
        <taxon>Eukaryota</taxon>
        <taxon>Metazoa</taxon>
        <taxon>Ecdysozoa</taxon>
        <taxon>Arthropoda</taxon>
        <taxon>Hexapoda</taxon>
        <taxon>Insecta</taxon>
        <taxon>Pterygota</taxon>
        <taxon>Neoptera</taxon>
        <taxon>Endopterygota</taxon>
        <taxon>Diptera</taxon>
        <taxon>Nematocera</taxon>
        <taxon>Chironomoidea</taxon>
        <taxon>Chironomidae</taxon>
        <taxon>Clunio</taxon>
    </lineage>
</organism>
<gene>
    <name evidence="2" type="ORF">CLUMA_CG016815</name>
</gene>
<evidence type="ECO:0000256" key="1">
    <source>
        <dbReference type="SAM" id="MobiDB-lite"/>
    </source>
</evidence>
<accession>A0A1J1IRX9</accession>
<keyword evidence="3" id="KW-1185">Reference proteome</keyword>
<sequence>MVNIESKKASTTVIKARHVDFSFIRQVSSVALAKKRRKKFEQTTIMSQFNCKASCTIIVGAILMVRQTAKQKRKEKHKKCWDYRQDHGQDSEL</sequence>
<evidence type="ECO:0000313" key="2">
    <source>
        <dbReference type="EMBL" id="CRL02987.1"/>
    </source>
</evidence>
<evidence type="ECO:0000313" key="3">
    <source>
        <dbReference type="Proteomes" id="UP000183832"/>
    </source>
</evidence>
<proteinExistence type="predicted"/>
<protein>
    <submittedName>
        <fullName evidence="2">CLUMA_CG016815, isoform A</fullName>
    </submittedName>
</protein>